<protein>
    <submittedName>
        <fullName evidence="2">Uncharacterized protein</fullName>
    </submittedName>
</protein>
<dbReference type="Proteomes" id="UP000644749">
    <property type="component" value="Unassembled WGS sequence"/>
</dbReference>
<evidence type="ECO:0000313" key="2">
    <source>
        <dbReference type="EMBL" id="MBL3674973.1"/>
    </source>
</evidence>
<reference evidence="2 3" key="1">
    <citation type="submission" date="2021-01" db="EMBL/GenBank/DDBJ databases">
        <title>011410 draft genome.</title>
        <authorList>
            <person name="Lang L."/>
        </authorList>
    </citation>
    <scope>NUCLEOTIDE SEQUENCE [LARGE SCALE GENOMIC DNA]</scope>
    <source>
        <strain evidence="2 3">KCTC 42845</strain>
    </source>
</reference>
<proteinExistence type="predicted"/>
<name>A0ABS1S8B4_9RHOB</name>
<gene>
    <name evidence="2" type="ORF">JL111_15945</name>
</gene>
<organism evidence="2 3">
    <name type="scientific">Paracoccus aerius</name>
    <dbReference type="NCBI Taxonomy" id="1915382"/>
    <lineage>
        <taxon>Bacteria</taxon>
        <taxon>Pseudomonadati</taxon>
        <taxon>Pseudomonadota</taxon>
        <taxon>Alphaproteobacteria</taxon>
        <taxon>Rhodobacterales</taxon>
        <taxon>Paracoccaceae</taxon>
        <taxon>Paracoccus</taxon>
    </lineage>
</organism>
<dbReference type="EMBL" id="JAESHT010000016">
    <property type="protein sequence ID" value="MBL3674973.1"/>
    <property type="molecule type" value="Genomic_DNA"/>
</dbReference>
<feature type="compositionally biased region" description="Basic and acidic residues" evidence="1">
    <location>
        <begin position="1"/>
        <end position="15"/>
    </location>
</feature>
<sequence length="70" mass="7537">MDRKTTLSRLRDRIGSKAAPQNLTPLLDEHLERVSGGRNCGCGHSSNTNHASQGSGGNHVSQTRPMQQAL</sequence>
<comment type="caution">
    <text evidence="2">The sequence shown here is derived from an EMBL/GenBank/DDBJ whole genome shotgun (WGS) entry which is preliminary data.</text>
</comment>
<accession>A0ABS1S8B4</accession>
<evidence type="ECO:0000256" key="1">
    <source>
        <dbReference type="SAM" id="MobiDB-lite"/>
    </source>
</evidence>
<dbReference type="RefSeq" id="WP_191312739.1">
    <property type="nucleotide sequence ID" value="NZ_BNCL01000030.1"/>
</dbReference>
<keyword evidence="3" id="KW-1185">Reference proteome</keyword>
<feature type="compositionally biased region" description="Polar residues" evidence="1">
    <location>
        <begin position="44"/>
        <end position="70"/>
    </location>
</feature>
<feature type="region of interest" description="Disordered" evidence="1">
    <location>
        <begin position="1"/>
        <end position="70"/>
    </location>
</feature>
<evidence type="ECO:0000313" key="3">
    <source>
        <dbReference type="Proteomes" id="UP000644749"/>
    </source>
</evidence>